<feature type="region of interest" description="Disordered" evidence="1">
    <location>
        <begin position="104"/>
        <end position="151"/>
    </location>
</feature>
<gene>
    <name evidence="2" type="ORF">AAF712_012984</name>
</gene>
<protein>
    <submittedName>
        <fullName evidence="2">Uncharacterized protein</fullName>
    </submittedName>
</protein>
<feature type="region of interest" description="Disordered" evidence="1">
    <location>
        <begin position="1"/>
        <end position="24"/>
    </location>
</feature>
<organism evidence="2 3">
    <name type="scientific">Marasmius tenuissimus</name>
    <dbReference type="NCBI Taxonomy" id="585030"/>
    <lineage>
        <taxon>Eukaryota</taxon>
        <taxon>Fungi</taxon>
        <taxon>Dikarya</taxon>
        <taxon>Basidiomycota</taxon>
        <taxon>Agaricomycotina</taxon>
        <taxon>Agaricomycetes</taxon>
        <taxon>Agaricomycetidae</taxon>
        <taxon>Agaricales</taxon>
        <taxon>Marasmiineae</taxon>
        <taxon>Marasmiaceae</taxon>
        <taxon>Marasmius</taxon>
    </lineage>
</organism>
<keyword evidence="3" id="KW-1185">Reference proteome</keyword>
<accession>A0ABR2ZGC7</accession>
<reference evidence="2 3" key="1">
    <citation type="submission" date="2024-05" db="EMBL/GenBank/DDBJ databases">
        <title>A draft genome resource for the thread blight pathogen Marasmius tenuissimus strain MS-2.</title>
        <authorList>
            <person name="Yulfo-Soto G.E."/>
            <person name="Baruah I.K."/>
            <person name="Amoako-Attah I."/>
            <person name="Bukari Y."/>
            <person name="Meinhardt L.W."/>
            <person name="Bailey B.A."/>
            <person name="Cohen S.P."/>
        </authorList>
    </citation>
    <scope>NUCLEOTIDE SEQUENCE [LARGE SCALE GENOMIC DNA]</scope>
    <source>
        <strain evidence="2 3">MS-2</strain>
    </source>
</reference>
<sequence length="498" mass="55983">MSSSPINENLQDGIDGEEEEMETVMLSPAESYRLYEMEKRRAAQKLQALQDENDDDDDEEDDENEDEEDDEIEDENENENETDERCAQMIADVIAASLRADAAAAGSDTLDDSMDSEPTATAEPDPLPTPTPAQTAEDPESVFGPDLGPEETGTRLMYTGCNPWLGTKVWVIGSFSKACSGTVRGVHIDWGLLGTIIDMTPEADLSDVKSALLLDIELNVVRDGRAQPIERIHYRHVVEENSLLRLNRWRPLDHHHEVWYLRPDLPDPEVRLRRFDVLPVNLDSIPRSRGDTPPPQTHPTMRDCHDVWNPLSELAPTERDHWILHPKLVGLQIQVRIVGGPHDSGDKNVYVKPVSRTRGVEVEYKPGKGRLAVAHTIPHHRIARSLEAIKASTETSLMVVMAGSSADIGKLVRRISTLYIGEQKAENEWIVGGVIEREKSKETLTDERVELQPHLQVVRVKESAQQKATAKQYMHAAREEARIRFAHRPEVRPYATST</sequence>
<name>A0ABR2ZGC7_9AGAR</name>
<comment type="caution">
    <text evidence="2">The sequence shown here is derived from an EMBL/GenBank/DDBJ whole genome shotgun (WGS) entry which is preliminary data.</text>
</comment>
<feature type="region of interest" description="Disordered" evidence="1">
    <location>
        <begin position="40"/>
        <end position="84"/>
    </location>
</feature>
<dbReference type="Proteomes" id="UP001437256">
    <property type="component" value="Unassembled WGS sequence"/>
</dbReference>
<evidence type="ECO:0000313" key="3">
    <source>
        <dbReference type="Proteomes" id="UP001437256"/>
    </source>
</evidence>
<feature type="compositionally biased region" description="Acidic residues" evidence="1">
    <location>
        <begin position="51"/>
        <end position="82"/>
    </location>
</feature>
<dbReference type="EMBL" id="JBBXMP010000186">
    <property type="protein sequence ID" value="KAL0060229.1"/>
    <property type="molecule type" value="Genomic_DNA"/>
</dbReference>
<evidence type="ECO:0000313" key="2">
    <source>
        <dbReference type="EMBL" id="KAL0060229.1"/>
    </source>
</evidence>
<evidence type="ECO:0000256" key="1">
    <source>
        <dbReference type="SAM" id="MobiDB-lite"/>
    </source>
</evidence>
<proteinExistence type="predicted"/>
<feature type="compositionally biased region" description="Polar residues" evidence="1">
    <location>
        <begin position="1"/>
        <end position="10"/>
    </location>
</feature>